<dbReference type="InterPro" id="IPR050681">
    <property type="entry name" value="CDF/SLC30A"/>
</dbReference>
<evidence type="ECO:0000256" key="7">
    <source>
        <dbReference type="ARBA" id="ARBA00023065"/>
    </source>
</evidence>
<evidence type="ECO:0000256" key="1">
    <source>
        <dbReference type="ARBA" id="ARBA00004141"/>
    </source>
</evidence>
<evidence type="ECO:0000259" key="11">
    <source>
        <dbReference type="Pfam" id="PF01545"/>
    </source>
</evidence>
<dbReference type="Pfam" id="PF01545">
    <property type="entry name" value="Cation_efflux"/>
    <property type="match status" value="1"/>
</dbReference>
<feature type="compositionally biased region" description="Basic and acidic residues" evidence="9">
    <location>
        <begin position="114"/>
        <end position="141"/>
    </location>
</feature>
<feature type="domain" description="Cation efflux protein transmembrane" evidence="11">
    <location>
        <begin position="168"/>
        <end position="354"/>
    </location>
</feature>
<comment type="similarity">
    <text evidence="2">Belongs to the cation diffusion facilitator (CDF) transporter (TC 2.A.4) family. SLC30A subfamily.</text>
</comment>
<evidence type="ECO:0000313" key="14">
    <source>
        <dbReference type="Proteomes" id="UP000516349"/>
    </source>
</evidence>
<dbReference type="InterPro" id="IPR002524">
    <property type="entry name" value="Cation_efflux"/>
</dbReference>
<dbReference type="GO" id="GO:0005886">
    <property type="term" value="C:plasma membrane"/>
    <property type="evidence" value="ECO:0007669"/>
    <property type="project" value="TreeGrafter"/>
</dbReference>
<feature type="transmembrane region" description="Helical" evidence="10">
    <location>
        <begin position="233"/>
        <end position="252"/>
    </location>
</feature>
<keyword evidence="5" id="KW-0864">Zinc transport</keyword>
<proteinExistence type="inferred from homology"/>
<dbReference type="Pfam" id="PF16916">
    <property type="entry name" value="ZT_dimer"/>
    <property type="match status" value="1"/>
</dbReference>
<keyword evidence="5" id="KW-0862">Zinc</keyword>
<evidence type="ECO:0000259" key="12">
    <source>
        <dbReference type="Pfam" id="PF16916"/>
    </source>
</evidence>
<feature type="region of interest" description="Disordered" evidence="9">
    <location>
        <begin position="1"/>
        <end position="156"/>
    </location>
</feature>
<comment type="subcellular location">
    <subcellularLocation>
        <location evidence="1">Membrane</location>
        <topology evidence="1">Multi-pass membrane protein</topology>
    </subcellularLocation>
</comment>
<dbReference type="InterPro" id="IPR027470">
    <property type="entry name" value="Cation_efflux_CTD"/>
</dbReference>
<dbReference type="Gene3D" id="1.20.1510.10">
    <property type="entry name" value="Cation efflux protein transmembrane domain"/>
    <property type="match status" value="1"/>
</dbReference>
<evidence type="ECO:0000256" key="5">
    <source>
        <dbReference type="ARBA" id="ARBA00022906"/>
    </source>
</evidence>
<feature type="transmembrane region" description="Helical" evidence="10">
    <location>
        <begin position="300"/>
        <end position="322"/>
    </location>
</feature>
<dbReference type="NCBIfam" id="TIGR01297">
    <property type="entry name" value="CDF"/>
    <property type="match status" value="1"/>
</dbReference>
<keyword evidence="14" id="KW-1185">Reference proteome</keyword>
<gene>
    <name evidence="13" type="primary">zitB</name>
    <name evidence="13" type="ORF">JGUZn3_09150</name>
</gene>
<keyword evidence="3" id="KW-0813">Transport</keyword>
<sequence>MPLFLQPRPPAPLLSPDDPAGQSPHPDPGQQDHSGYHLQGKEGPQDHNHNHTTHDKNFPHGKNSPDKDPHNKSHDKDLNKAYDNKGYGRNDNSGHDREHDNGYDNEHNNGYAENHSEGHHHDHPHNSPENHDDHGHDEHTPHSHHTHTHGVGHHHVHAPTSFGRAFALGIIINSLYIGIETLWGLFAGSLALLADAGHNLSDVLALAVAWTAEVLSRRKPSNRYTYGLRRSSILASLANALLLVLVTGGIIWEAILRLFNPQPVASLTVMIVAGLGILVNGGTAMLFMAGQKEDLNIRGAFLHMAADALMSLAVVIGGGIIYFTQWLWLDPAISLGVSAAIILATWSLLRYSLDMALDAVPPGIDFDEIAQFLRSYPGIMAIHDLHIWPMSTTETALTAHLVYPGPAEQLSLSELAHQLRLRFKIDHATFQVETEQETLSCTLDSNSTV</sequence>
<protein>
    <submittedName>
        <fullName evidence="13">Zinc transporter ZitB</fullName>
    </submittedName>
</protein>
<evidence type="ECO:0000256" key="3">
    <source>
        <dbReference type="ARBA" id="ARBA00022448"/>
    </source>
</evidence>
<feature type="transmembrane region" description="Helical" evidence="10">
    <location>
        <begin position="165"/>
        <end position="186"/>
    </location>
</feature>
<evidence type="ECO:0000256" key="8">
    <source>
        <dbReference type="ARBA" id="ARBA00023136"/>
    </source>
</evidence>
<keyword evidence="6 10" id="KW-1133">Transmembrane helix</keyword>
<keyword evidence="8 10" id="KW-0472">Membrane</keyword>
<feature type="transmembrane region" description="Helical" evidence="10">
    <location>
        <begin position="264"/>
        <end position="288"/>
    </location>
</feature>
<accession>A0A7H1NQT7</accession>
<dbReference type="PANTHER" id="PTHR11562:SF17">
    <property type="entry name" value="RE54080P-RELATED"/>
    <property type="match status" value="1"/>
</dbReference>
<dbReference type="EMBL" id="CP060244">
    <property type="protein sequence ID" value="QNT78147.1"/>
    <property type="molecule type" value="Genomic_DNA"/>
</dbReference>
<dbReference type="GO" id="GO:0005385">
    <property type="term" value="F:zinc ion transmembrane transporter activity"/>
    <property type="evidence" value="ECO:0007669"/>
    <property type="project" value="TreeGrafter"/>
</dbReference>
<reference evidence="13 14" key="1">
    <citation type="submission" date="2020-08" db="EMBL/GenBank/DDBJ databases">
        <title>Complete genome sequence of Entomobacter blattae G55GP.</title>
        <authorList>
            <person name="Poehlein A."/>
            <person name="Guzman J."/>
            <person name="Daniel R."/>
            <person name="Vilcinskas A."/>
        </authorList>
    </citation>
    <scope>NUCLEOTIDE SEQUENCE [LARGE SCALE GENOMIC DNA]</scope>
    <source>
        <strain evidence="13 14">G55GP</strain>
    </source>
</reference>
<evidence type="ECO:0000313" key="13">
    <source>
        <dbReference type="EMBL" id="QNT78147.1"/>
    </source>
</evidence>
<dbReference type="AlphaFoldDB" id="A0A7H1NQT7"/>
<evidence type="ECO:0000256" key="6">
    <source>
        <dbReference type="ARBA" id="ARBA00022989"/>
    </source>
</evidence>
<dbReference type="SUPFAM" id="SSF161111">
    <property type="entry name" value="Cation efflux protein transmembrane domain-like"/>
    <property type="match status" value="1"/>
</dbReference>
<evidence type="ECO:0000256" key="4">
    <source>
        <dbReference type="ARBA" id="ARBA00022692"/>
    </source>
</evidence>
<dbReference type="InterPro" id="IPR027469">
    <property type="entry name" value="Cation_efflux_TMD_sf"/>
</dbReference>
<organism evidence="13 14">
    <name type="scientific">Entomobacter blattae</name>
    <dbReference type="NCBI Taxonomy" id="2762277"/>
    <lineage>
        <taxon>Bacteria</taxon>
        <taxon>Pseudomonadati</taxon>
        <taxon>Pseudomonadota</taxon>
        <taxon>Alphaproteobacteria</taxon>
        <taxon>Acetobacterales</taxon>
        <taxon>Acetobacteraceae</taxon>
        <taxon>Entomobacter</taxon>
    </lineage>
</organism>
<evidence type="ECO:0000256" key="9">
    <source>
        <dbReference type="SAM" id="MobiDB-lite"/>
    </source>
</evidence>
<dbReference type="InterPro" id="IPR058533">
    <property type="entry name" value="Cation_efflux_TM"/>
</dbReference>
<evidence type="ECO:0000256" key="10">
    <source>
        <dbReference type="SAM" id="Phobius"/>
    </source>
</evidence>
<dbReference type="SUPFAM" id="SSF160240">
    <property type="entry name" value="Cation efflux protein cytoplasmic domain-like"/>
    <property type="match status" value="1"/>
</dbReference>
<feature type="transmembrane region" description="Helical" evidence="10">
    <location>
        <begin position="328"/>
        <end position="349"/>
    </location>
</feature>
<feature type="compositionally biased region" description="Basic and acidic residues" evidence="9">
    <location>
        <begin position="39"/>
        <end position="107"/>
    </location>
</feature>
<name>A0A7H1NQT7_9PROT</name>
<dbReference type="PANTHER" id="PTHR11562">
    <property type="entry name" value="CATION EFFLUX PROTEIN/ ZINC TRANSPORTER"/>
    <property type="match status" value="1"/>
</dbReference>
<feature type="domain" description="Cation efflux protein cytoplasmic" evidence="12">
    <location>
        <begin position="361"/>
        <end position="434"/>
    </location>
</feature>
<keyword evidence="7" id="KW-0406">Ion transport</keyword>
<dbReference type="Proteomes" id="UP000516349">
    <property type="component" value="Chromosome"/>
</dbReference>
<dbReference type="KEGG" id="ebla:JGUZn3_09150"/>
<dbReference type="InterPro" id="IPR036837">
    <property type="entry name" value="Cation_efflux_CTD_sf"/>
</dbReference>
<feature type="compositionally biased region" description="Basic residues" evidence="9">
    <location>
        <begin position="142"/>
        <end position="156"/>
    </location>
</feature>
<keyword evidence="4 10" id="KW-0812">Transmembrane</keyword>
<dbReference type="RefSeq" id="WP_203414498.1">
    <property type="nucleotide sequence ID" value="NZ_CP060244.1"/>
</dbReference>
<evidence type="ECO:0000256" key="2">
    <source>
        <dbReference type="ARBA" id="ARBA00008873"/>
    </source>
</evidence>